<feature type="region of interest" description="Disordered" evidence="1">
    <location>
        <begin position="1"/>
        <end position="29"/>
    </location>
</feature>
<protein>
    <submittedName>
        <fullName evidence="2">Cytochrome P450 27C1-like</fullName>
    </submittedName>
</protein>
<reference evidence="2 3" key="2">
    <citation type="submission" date="2019-04" db="EMBL/GenBank/DDBJ databases">
        <title>The genome sequence of big-headed turtle.</title>
        <authorList>
            <person name="Gong S."/>
        </authorList>
    </citation>
    <scope>NUCLEOTIDE SEQUENCE [LARGE SCALE GENOMIC DNA]</scope>
    <source>
        <strain evidence="2">DO16091913</strain>
        <tissue evidence="2">Muscle</tissue>
    </source>
</reference>
<evidence type="ECO:0000256" key="1">
    <source>
        <dbReference type="SAM" id="MobiDB-lite"/>
    </source>
</evidence>
<name>A0A4D9EAB8_9SAUR</name>
<evidence type="ECO:0000313" key="3">
    <source>
        <dbReference type="Proteomes" id="UP000297703"/>
    </source>
</evidence>
<sequence length="228" mass="24717">MGRIEWNLPALSSGREGPPAKTRQTSHPGHMVKLPTLGHICSPYKQCHSLSLHPMLPTSPTIRTQLAYPSPTLHSHPSMPSPTPCITLQPHSPRHPMVPPSHNCLPPLHPPNQVCFPLSVICTHTASTTSTGSHSDPYLHSPSHIASPLSTPSAISTELLRYTAHRGDRLQHTKNSCVDGASPLQLGLKLGLLHFQSKHCLHRYFWSTSPASILGMSSLTPVLIAVSC</sequence>
<organism evidence="2 3">
    <name type="scientific">Platysternon megacephalum</name>
    <name type="common">big-headed turtle</name>
    <dbReference type="NCBI Taxonomy" id="55544"/>
    <lineage>
        <taxon>Eukaryota</taxon>
        <taxon>Metazoa</taxon>
        <taxon>Chordata</taxon>
        <taxon>Craniata</taxon>
        <taxon>Vertebrata</taxon>
        <taxon>Euteleostomi</taxon>
        <taxon>Archelosauria</taxon>
        <taxon>Testudinata</taxon>
        <taxon>Testudines</taxon>
        <taxon>Cryptodira</taxon>
        <taxon>Durocryptodira</taxon>
        <taxon>Testudinoidea</taxon>
        <taxon>Platysternidae</taxon>
        <taxon>Platysternon</taxon>
    </lineage>
</organism>
<dbReference type="EMBL" id="QXTE01000130">
    <property type="protein sequence ID" value="TFK04722.1"/>
    <property type="molecule type" value="Genomic_DNA"/>
</dbReference>
<keyword evidence="3" id="KW-1185">Reference proteome</keyword>
<gene>
    <name evidence="2" type="ORF">DR999_PMT12792</name>
</gene>
<reference evidence="2 3" key="1">
    <citation type="submission" date="2019-04" db="EMBL/GenBank/DDBJ databases">
        <title>Draft genome of the big-headed turtle Platysternon megacephalum.</title>
        <authorList>
            <person name="Gong S."/>
        </authorList>
    </citation>
    <scope>NUCLEOTIDE SEQUENCE [LARGE SCALE GENOMIC DNA]</scope>
    <source>
        <strain evidence="2">DO16091913</strain>
        <tissue evidence="2">Muscle</tissue>
    </source>
</reference>
<comment type="caution">
    <text evidence="2">The sequence shown here is derived from an EMBL/GenBank/DDBJ whole genome shotgun (WGS) entry which is preliminary data.</text>
</comment>
<dbReference type="Proteomes" id="UP000297703">
    <property type="component" value="Unassembled WGS sequence"/>
</dbReference>
<accession>A0A4D9EAB8</accession>
<evidence type="ECO:0000313" key="2">
    <source>
        <dbReference type="EMBL" id="TFK04722.1"/>
    </source>
</evidence>
<proteinExistence type="predicted"/>
<dbReference type="AlphaFoldDB" id="A0A4D9EAB8"/>